<dbReference type="PANTHER" id="PTHR12526:SF510">
    <property type="entry name" value="D-INOSITOL 3-PHOSPHATE GLYCOSYLTRANSFERASE"/>
    <property type="match status" value="1"/>
</dbReference>
<evidence type="ECO:0000313" key="5">
    <source>
        <dbReference type="EMBL" id="RMA80156.1"/>
    </source>
</evidence>
<evidence type="ECO:0000259" key="3">
    <source>
        <dbReference type="Pfam" id="PF00534"/>
    </source>
</evidence>
<comment type="caution">
    <text evidence="5">The sequence shown here is derived from an EMBL/GenBank/DDBJ whole genome shotgun (WGS) entry which is preliminary data.</text>
</comment>
<feature type="domain" description="Glycosyl transferase family 1" evidence="3">
    <location>
        <begin position="189"/>
        <end position="326"/>
    </location>
</feature>
<proteinExistence type="predicted"/>
<dbReference type="GO" id="GO:0016757">
    <property type="term" value="F:glycosyltransferase activity"/>
    <property type="evidence" value="ECO:0007669"/>
    <property type="project" value="UniProtKB-KW"/>
</dbReference>
<dbReference type="PANTHER" id="PTHR12526">
    <property type="entry name" value="GLYCOSYLTRANSFERASE"/>
    <property type="match status" value="1"/>
</dbReference>
<dbReference type="Pfam" id="PF13439">
    <property type="entry name" value="Glyco_transf_4"/>
    <property type="match status" value="1"/>
</dbReference>
<keyword evidence="6" id="KW-1185">Reference proteome</keyword>
<gene>
    <name evidence="5" type="ORF">DFR27_1519</name>
</gene>
<organism evidence="5 6">
    <name type="scientific">Umboniibacter marinipuniceus</name>
    <dbReference type="NCBI Taxonomy" id="569599"/>
    <lineage>
        <taxon>Bacteria</taxon>
        <taxon>Pseudomonadati</taxon>
        <taxon>Pseudomonadota</taxon>
        <taxon>Gammaproteobacteria</taxon>
        <taxon>Cellvibrionales</taxon>
        <taxon>Cellvibrionaceae</taxon>
        <taxon>Umboniibacter</taxon>
    </lineage>
</organism>
<evidence type="ECO:0000256" key="1">
    <source>
        <dbReference type="ARBA" id="ARBA00022676"/>
    </source>
</evidence>
<dbReference type="InterPro" id="IPR001296">
    <property type="entry name" value="Glyco_trans_1"/>
</dbReference>
<protein>
    <submittedName>
        <fullName evidence="5">Glycosyltransferase involved in cell wall biosynthesis</fullName>
    </submittedName>
</protein>
<feature type="domain" description="Glycosyltransferase subfamily 4-like N-terminal" evidence="4">
    <location>
        <begin position="15"/>
        <end position="120"/>
    </location>
</feature>
<keyword evidence="2 5" id="KW-0808">Transferase</keyword>
<dbReference type="OrthoDB" id="9055506at2"/>
<dbReference type="GO" id="GO:1901135">
    <property type="term" value="P:carbohydrate derivative metabolic process"/>
    <property type="evidence" value="ECO:0007669"/>
    <property type="project" value="UniProtKB-ARBA"/>
</dbReference>
<dbReference type="Proteomes" id="UP000267187">
    <property type="component" value="Unassembled WGS sequence"/>
</dbReference>
<name>A0A3M0A6D2_9GAMM</name>
<reference evidence="5 6" key="1">
    <citation type="submission" date="2018-10" db="EMBL/GenBank/DDBJ databases">
        <title>Genomic Encyclopedia of Type Strains, Phase IV (KMG-IV): sequencing the most valuable type-strain genomes for metagenomic binning, comparative biology and taxonomic classification.</title>
        <authorList>
            <person name="Goeker M."/>
        </authorList>
    </citation>
    <scope>NUCLEOTIDE SEQUENCE [LARGE SCALE GENOMIC DNA]</scope>
    <source>
        <strain evidence="5 6">DSM 25080</strain>
    </source>
</reference>
<dbReference type="CDD" id="cd03811">
    <property type="entry name" value="GT4_GT28_WabH-like"/>
    <property type="match status" value="1"/>
</dbReference>
<evidence type="ECO:0000259" key="4">
    <source>
        <dbReference type="Pfam" id="PF13439"/>
    </source>
</evidence>
<evidence type="ECO:0000256" key="2">
    <source>
        <dbReference type="ARBA" id="ARBA00022679"/>
    </source>
</evidence>
<dbReference type="Gene3D" id="3.40.50.2000">
    <property type="entry name" value="Glycogen Phosphorylase B"/>
    <property type="match status" value="2"/>
</dbReference>
<dbReference type="SUPFAM" id="SSF53756">
    <property type="entry name" value="UDP-Glycosyltransferase/glycogen phosphorylase"/>
    <property type="match status" value="1"/>
</dbReference>
<accession>A0A3M0A6D2</accession>
<sequence length="350" mass="38745">MNKHVLLAIFTLRGGGAERNVISLAKLLVDAGHHVDIVVFKNQIEHDIPPGITVHYFPYAKYRSIPRFLRGTWVAKRFDRWVKRFIGQPDLILSNLFPVDLVLSRSKLANVVLVLHAALSDEVKTTLKAWDPNEVLKVYRSKPVAGNCEDVVEDFVRFTGSRFATSVLPTPIITEDIDLKSRAFNPGVEGYLVSVGRFEASKHLDHLINAYVKSGISEKLVIVGSGKEEPVIREQIKALGRSKDIILTGFIANPYPFIRHAVGFVLCAENEAQGLVIRESAILNTGFVAQDSGLATKALLADHQRVPFGDEEALASKLRVLVASPEQFSVPKLNFVSAEQIVDAHLDLIK</sequence>
<dbReference type="AlphaFoldDB" id="A0A3M0A6D2"/>
<keyword evidence="1" id="KW-0328">Glycosyltransferase</keyword>
<dbReference type="InterPro" id="IPR028098">
    <property type="entry name" value="Glyco_trans_4-like_N"/>
</dbReference>
<dbReference type="RefSeq" id="WP_121876837.1">
    <property type="nucleotide sequence ID" value="NZ_REFJ01000003.1"/>
</dbReference>
<dbReference type="EMBL" id="REFJ01000003">
    <property type="protein sequence ID" value="RMA80156.1"/>
    <property type="molecule type" value="Genomic_DNA"/>
</dbReference>
<dbReference type="Pfam" id="PF00534">
    <property type="entry name" value="Glycos_transf_1"/>
    <property type="match status" value="1"/>
</dbReference>
<evidence type="ECO:0000313" key="6">
    <source>
        <dbReference type="Proteomes" id="UP000267187"/>
    </source>
</evidence>